<dbReference type="InterPro" id="IPR015943">
    <property type="entry name" value="WD40/YVTN_repeat-like_dom_sf"/>
</dbReference>
<accession>A0A1X0QF84</accession>
<evidence type="ECO:0000256" key="3">
    <source>
        <dbReference type="ARBA" id="ARBA00022737"/>
    </source>
</evidence>
<dbReference type="VEuPathDB" id="MicrosporidiaDB:A0H76_2716"/>
<sequence length="155" mass="17554">MTDVIQVPIDITDDSLRQIIKKDNILYIDGNVLTGSIKNSLNGDVDYESVFLIRVANRKPTTPATFCSSSYSGHEGPVLKCKIINKQLAVTVGDDKTVRFWDLITKTQFMINKAHDHWVLHCEKYKNFVVTAGMDSKICVFDFKGNLIDQIKKKD</sequence>
<evidence type="ECO:0000256" key="2">
    <source>
        <dbReference type="ARBA" id="ARBA00022574"/>
    </source>
</evidence>
<protein>
    <submittedName>
        <fullName evidence="6">NLE1</fullName>
    </submittedName>
</protein>
<dbReference type="InterPro" id="IPR001680">
    <property type="entry name" value="WD40_rpt"/>
</dbReference>
<dbReference type="PANTHER" id="PTHR19848:SF0">
    <property type="entry name" value="NOTCHLESS PROTEIN HOMOLOG 1"/>
    <property type="match status" value="1"/>
</dbReference>
<keyword evidence="2 5" id="KW-0853">WD repeat</keyword>
<dbReference type="Pfam" id="PF00400">
    <property type="entry name" value="WD40"/>
    <property type="match status" value="1"/>
</dbReference>
<dbReference type="Gene3D" id="2.130.10.10">
    <property type="entry name" value="YVTN repeat-like/Quinoprotein amine dehydrogenase"/>
    <property type="match status" value="1"/>
</dbReference>
<dbReference type="InterPro" id="IPR036322">
    <property type="entry name" value="WD40_repeat_dom_sf"/>
</dbReference>
<comment type="caution">
    <text evidence="6">The sequence shown here is derived from an EMBL/GenBank/DDBJ whole genome shotgun (WGS) entry which is preliminary data.</text>
</comment>
<keyword evidence="3" id="KW-0677">Repeat</keyword>
<dbReference type="PROSITE" id="PS50082">
    <property type="entry name" value="WD_REPEATS_2"/>
    <property type="match status" value="1"/>
</dbReference>
<proteinExistence type="predicted"/>
<organism evidence="6 7">
    <name type="scientific">Hepatospora eriocheir</name>
    <dbReference type="NCBI Taxonomy" id="1081669"/>
    <lineage>
        <taxon>Eukaryota</taxon>
        <taxon>Fungi</taxon>
        <taxon>Fungi incertae sedis</taxon>
        <taxon>Microsporidia</taxon>
        <taxon>Hepatosporidae</taxon>
        <taxon>Hepatospora</taxon>
    </lineage>
</organism>
<evidence type="ECO:0000256" key="4">
    <source>
        <dbReference type="ARBA" id="ARBA00023242"/>
    </source>
</evidence>
<dbReference type="GO" id="GO:0000027">
    <property type="term" value="P:ribosomal large subunit assembly"/>
    <property type="evidence" value="ECO:0007669"/>
    <property type="project" value="TreeGrafter"/>
</dbReference>
<comment type="subcellular location">
    <subcellularLocation>
        <location evidence="1">Nucleus</location>
    </subcellularLocation>
</comment>
<dbReference type="EMBL" id="LTAI01000788">
    <property type="protein sequence ID" value="ORD98325.1"/>
    <property type="molecule type" value="Genomic_DNA"/>
</dbReference>
<gene>
    <name evidence="6" type="primary">NLE1</name>
    <name evidence="6" type="ORF">A0H76_2716</name>
</gene>
<reference evidence="6 7" key="1">
    <citation type="journal article" date="2017" name="Environ. Microbiol.">
        <title>Decay of the glycolytic pathway and adaptation to intranuclear parasitism within Enterocytozoonidae microsporidia.</title>
        <authorList>
            <person name="Wiredu Boakye D."/>
            <person name="Jaroenlak P."/>
            <person name="Prachumwat A."/>
            <person name="Williams T.A."/>
            <person name="Bateman K.S."/>
            <person name="Itsathitphaisarn O."/>
            <person name="Sritunyalucksana K."/>
            <person name="Paszkiewicz K.H."/>
            <person name="Moore K.A."/>
            <person name="Stentiford G.D."/>
            <person name="Williams B.A."/>
        </authorList>
    </citation>
    <scope>NUCLEOTIDE SEQUENCE [LARGE SCALE GENOMIC DNA]</scope>
    <source>
        <strain evidence="7">canceri</strain>
    </source>
</reference>
<dbReference type="AlphaFoldDB" id="A0A1X0QF84"/>
<evidence type="ECO:0000256" key="5">
    <source>
        <dbReference type="PROSITE-ProRule" id="PRU00221"/>
    </source>
</evidence>
<evidence type="ECO:0000256" key="1">
    <source>
        <dbReference type="ARBA" id="ARBA00004123"/>
    </source>
</evidence>
<dbReference type="SMART" id="SM00320">
    <property type="entry name" value="WD40"/>
    <property type="match status" value="2"/>
</dbReference>
<dbReference type="SUPFAM" id="SSF50978">
    <property type="entry name" value="WD40 repeat-like"/>
    <property type="match status" value="1"/>
</dbReference>
<dbReference type="PANTHER" id="PTHR19848">
    <property type="entry name" value="WD40 REPEAT PROTEIN"/>
    <property type="match status" value="1"/>
</dbReference>
<dbReference type="GO" id="GO:0005730">
    <property type="term" value="C:nucleolus"/>
    <property type="evidence" value="ECO:0007669"/>
    <property type="project" value="TreeGrafter"/>
</dbReference>
<dbReference type="PROSITE" id="PS00678">
    <property type="entry name" value="WD_REPEATS_1"/>
    <property type="match status" value="1"/>
</dbReference>
<feature type="repeat" description="WD" evidence="5">
    <location>
        <begin position="71"/>
        <end position="111"/>
    </location>
</feature>
<keyword evidence="4" id="KW-0539">Nucleus</keyword>
<evidence type="ECO:0000313" key="7">
    <source>
        <dbReference type="Proteomes" id="UP000192501"/>
    </source>
</evidence>
<name>A0A1X0QF84_9MICR</name>
<dbReference type="Proteomes" id="UP000192501">
    <property type="component" value="Unassembled WGS sequence"/>
</dbReference>
<evidence type="ECO:0000313" key="6">
    <source>
        <dbReference type="EMBL" id="ORD98325.1"/>
    </source>
</evidence>
<dbReference type="InterPro" id="IPR019775">
    <property type="entry name" value="WD40_repeat_CS"/>
</dbReference>